<accession>A0ABY3S055</accession>
<gene>
    <name evidence="1" type="ORF">G163CM_07440</name>
</gene>
<proteinExistence type="predicted"/>
<name>A0ABY3S055_9ENTR</name>
<protein>
    <submittedName>
        <fullName evidence="1">Uncharacterized protein</fullName>
    </submittedName>
</protein>
<organism evidence="1 2">
    <name type="scientific">Pseudocitrobacter corydidari</name>
    <dbReference type="NCBI Taxonomy" id="2891570"/>
    <lineage>
        <taxon>Bacteria</taxon>
        <taxon>Pseudomonadati</taxon>
        <taxon>Pseudomonadota</taxon>
        <taxon>Gammaproteobacteria</taxon>
        <taxon>Enterobacterales</taxon>
        <taxon>Enterobacteriaceae</taxon>
        <taxon>Pseudocitrobacter</taxon>
    </lineage>
</organism>
<reference evidence="1 2" key="1">
    <citation type="journal article" date="2022" name="Int. J. Syst. Evol. Microbiol.">
        <title>Pseudocitrobacter corydidari sp. nov., isolated from the Asian emerald cockroach Corydidarum magnifica.</title>
        <authorList>
            <person name="Guzman J."/>
            <person name="Poehlein A."/>
            <person name="Glaeser S.P."/>
            <person name="Schwengers O."/>
            <person name="Blom J."/>
            <person name="Hollensteiner J."/>
            <person name="Kampfer P."/>
            <person name="Vilcinskas A."/>
        </authorList>
    </citation>
    <scope>NUCLEOTIDE SEQUENCE [LARGE SCALE GENOMIC DNA]</scope>
    <source>
        <strain evidence="1">G163CM</strain>
    </source>
</reference>
<evidence type="ECO:0000313" key="2">
    <source>
        <dbReference type="Proteomes" id="UP001199659"/>
    </source>
</evidence>
<dbReference type="Proteomes" id="UP001199659">
    <property type="component" value="Chromosome"/>
</dbReference>
<dbReference type="RefSeq" id="WP_231826965.1">
    <property type="nucleotide sequence ID" value="NZ_CP087880.1"/>
</dbReference>
<evidence type="ECO:0000313" key="1">
    <source>
        <dbReference type="EMBL" id="UGS40051.1"/>
    </source>
</evidence>
<sequence length="220" mass="25333">MFILKINRIYIIDNYTWNLFYIYDVANVKIMSIVTDDSVSMDDIESWQNEVDETKKHDLLKKIVMSMKDVITFPEIAHVRDHDTIPFGESGYLIYHSDNIPEYLNWVLCVIKSNDDFRNSWAAIHQLITSEKLDKLAVNIASLVKATLNPGFLISAEIARFTASLISEYLANKGDVQLGLLCQSLSRAEHYKYGDWKQSGVQDLTRNMTVDYSLFSYTIP</sequence>
<keyword evidence="2" id="KW-1185">Reference proteome</keyword>
<dbReference type="EMBL" id="CP087880">
    <property type="protein sequence ID" value="UGS40051.1"/>
    <property type="molecule type" value="Genomic_DNA"/>
</dbReference>